<accession>A0A4Q7PPC1</accession>
<dbReference type="SUPFAM" id="SSF51658">
    <property type="entry name" value="Xylose isomerase-like"/>
    <property type="match status" value="1"/>
</dbReference>
<keyword evidence="2" id="KW-0413">Isomerase</keyword>
<dbReference type="PANTHER" id="PTHR12110">
    <property type="entry name" value="HYDROXYPYRUVATE ISOMERASE"/>
    <property type="match status" value="1"/>
</dbReference>
<proteinExistence type="predicted"/>
<dbReference type="EMBL" id="SGXF01000001">
    <property type="protein sequence ID" value="RZT02764.1"/>
    <property type="molecule type" value="Genomic_DNA"/>
</dbReference>
<dbReference type="RefSeq" id="WP_130433426.1">
    <property type="nucleotide sequence ID" value="NZ_SGXF01000001.1"/>
</dbReference>
<dbReference type="InterPro" id="IPR050312">
    <property type="entry name" value="IolE/XylAMocC-like"/>
</dbReference>
<dbReference type="AlphaFoldDB" id="A0A4Q7PPC1"/>
<dbReference type="OrthoDB" id="104997at2"/>
<comment type="caution">
    <text evidence="2">The sequence shown here is derived from an EMBL/GenBank/DDBJ whole genome shotgun (WGS) entry which is preliminary data.</text>
</comment>
<evidence type="ECO:0000313" key="2">
    <source>
        <dbReference type="EMBL" id="RZT02764.1"/>
    </source>
</evidence>
<dbReference type="PANTHER" id="PTHR12110:SF53">
    <property type="entry name" value="BLR5974 PROTEIN"/>
    <property type="match status" value="1"/>
</dbReference>
<feature type="domain" description="Xylose isomerase-like TIM barrel" evidence="1">
    <location>
        <begin position="22"/>
        <end position="281"/>
    </location>
</feature>
<name>A0A4Q7PPC1_9FIRM</name>
<gene>
    <name evidence="2" type="ORF">EV209_0889</name>
</gene>
<protein>
    <submittedName>
        <fullName evidence="2">Sugar phosphate isomerase/epimerase</fullName>
    </submittedName>
</protein>
<dbReference type="Gene3D" id="3.20.20.150">
    <property type="entry name" value="Divalent-metal-dependent TIM barrel enzymes"/>
    <property type="match status" value="1"/>
</dbReference>
<dbReference type="InterPro" id="IPR036237">
    <property type="entry name" value="Xyl_isomerase-like_sf"/>
</dbReference>
<reference evidence="2 3" key="1">
    <citation type="submission" date="2019-02" db="EMBL/GenBank/DDBJ databases">
        <title>Genomic Encyclopedia of Type Strains, Phase IV (KMG-IV): sequencing the most valuable type-strain genomes for metagenomic binning, comparative biology and taxonomic classification.</title>
        <authorList>
            <person name="Goeker M."/>
        </authorList>
    </citation>
    <scope>NUCLEOTIDE SEQUENCE [LARGE SCALE GENOMIC DNA]</scope>
    <source>
        <strain evidence="2 3">DSM 29486</strain>
    </source>
</reference>
<dbReference type="InterPro" id="IPR013022">
    <property type="entry name" value="Xyl_isomerase-like_TIM-brl"/>
</dbReference>
<organism evidence="2 3">
    <name type="scientific">Cuneatibacter caecimuris</name>
    <dbReference type="NCBI Taxonomy" id="1796618"/>
    <lineage>
        <taxon>Bacteria</taxon>
        <taxon>Bacillati</taxon>
        <taxon>Bacillota</taxon>
        <taxon>Clostridia</taxon>
        <taxon>Lachnospirales</taxon>
        <taxon>Lachnospiraceae</taxon>
        <taxon>Cuneatibacter</taxon>
    </lineage>
</organism>
<keyword evidence="3" id="KW-1185">Reference proteome</keyword>
<dbReference type="Pfam" id="PF01261">
    <property type="entry name" value="AP_endonuc_2"/>
    <property type="match status" value="1"/>
</dbReference>
<evidence type="ECO:0000313" key="3">
    <source>
        <dbReference type="Proteomes" id="UP000292927"/>
    </source>
</evidence>
<dbReference type="GO" id="GO:0016853">
    <property type="term" value="F:isomerase activity"/>
    <property type="evidence" value="ECO:0007669"/>
    <property type="project" value="UniProtKB-KW"/>
</dbReference>
<evidence type="ECO:0000259" key="1">
    <source>
        <dbReference type="Pfam" id="PF01261"/>
    </source>
</evidence>
<dbReference type="Proteomes" id="UP000292927">
    <property type="component" value="Unassembled WGS sequence"/>
</dbReference>
<sequence length="284" mass="32630">MKYSVFTVGVPEMTPEEALVKMKEYGYDGVDFRVTAIPTDPEILAEDPSYWRNNRCTYDIEKIDELAPEIKALCEKHGLEINALATYLECSDDPEKIARCMKAARIMGCSRIRVNCLRYDPEKGYQKLYQEAVEGFTKVQELAKEYGVKADFEMHMGTITPSASAAYRLASNFDPRYIGVIYDTGNTIYEGLEEYKMAFEILGEYLDLVHIKNAQWIKKEVDGKEKYAPDWAPFSDGYADFERIFKALKEVGYDSYVTFEDFSSEETSDEKLKNDLEYIKKIVG</sequence>